<name>A0A285L6F0_9NOCA</name>
<dbReference type="Pfam" id="PF14325">
    <property type="entry name" value="DUF4383"/>
    <property type="match status" value="1"/>
</dbReference>
<dbReference type="EMBL" id="OBEG01000002">
    <property type="protein sequence ID" value="SNY80454.1"/>
    <property type="molecule type" value="Genomic_DNA"/>
</dbReference>
<keyword evidence="1" id="KW-1133">Transmembrane helix</keyword>
<dbReference type="AlphaFoldDB" id="A0A285L6F0"/>
<keyword evidence="1" id="KW-0812">Transmembrane</keyword>
<evidence type="ECO:0008006" key="4">
    <source>
        <dbReference type="Google" id="ProtNLM"/>
    </source>
</evidence>
<evidence type="ECO:0000256" key="1">
    <source>
        <dbReference type="SAM" id="Phobius"/>
    </source>
</evidence>
<protein>
    <recommendedName>
        <fullName evidence="4">DUF4383 domain-containing protein</fullName>
    </recommendedName>
</protein>
<feature type="transmembrane region" description="Helical" evidence="1">
    <location>
        <begin position="56"/>
        <end position="80"/>
    </location>
</feature>
<dbReference type="STRING" id="1379680.GCA_001612615_06282"/>
<evidence type="ECO:0000313" key="2">
    <source>
        <dbReference type="EMBL" id="SNY80454.1"/>
    </source>
</evidence>
<feature type="transmembrane region" description="Helical" evidence="1">
    <location>
        <begin position="18"/>
        <end position="36"/>
    </location>
</feature>
<dbReference type="Proteomes" id="UP000219565">
    <property type="component" value="Unassembled WGS sequence"/>
</dbReference>
<keyword evidence="3" id="KW-1185">Reference proteome</keyword>
<organism evidence="2 3">
    <name type="scientific">Nocardia amikacinitolerans</name>
    <dbReference type="NCBI Taxonomy" id="756689"/>
    <lineage>
        <taxon>Bacteria</taxon>
        <taxon>Bacillati</taxon>
        <taxon>Actinomycetota</taxon>
        <taxon>Actinomycetes</taxon>
        <taxon>Mycobacteriales</taxon>
        <taxon>Nocardiaceae</taxon>
        <taxon>Nocardia</taxon>
    </lineage>
</organism>
<feature type="transmembrane region" description="Helical" evidence="1">
    <location>
        <begin position="87"/>
        <end position="106"/>
    </location>
</feature>
<gene>
    <name evidence="2" type="ORF">SAMN04244553_2023</name>
</gene>
<evidence type="ECO:0000313" key="3">
    <source>
        <dbReference type="Proteomes" id="UP000219565"/>
    </source>
</evidence>
<feature type="transmembrane region" description="Helical" evidence="1">
    <location>
        <begin position="126"/>
        <end position="142"/>
    </location>
</feature>
<proteinExistence type="predicted"/>
<keyword evidence="1" id="KW-0472">Membrane</keyword>
<reference evidence="2 3" key="1">
    <citation type="submission" date="2017-09" db="EMBL/GenBank/DDBJ databases">
        <authorList>
            <person name="Ehlers B."/>
            <person name="Leendertz F.H."/>
        </authorList>
    </citation>
    <scope>NUCLEOTIDE SEQUENCE [LARGE SCALE GENOMIC DNA]</scope>
    <source>
        <strain evidence="2 3">DSM 45537</strain>
    </source>
</reference>
<dbReference type="OrthoDB" id="572373at2"/>
<sequence length="156" mass="16424">MATFDATTRTNQWSPVRIAAFAVGAVFLLVGILGFIPGVTTDYDSLDWAGHHSQAMLLGLFQVSILHNIVHLVFGVAGLLASRAAGAASGFLVGGGAIYLVLWLYGLIVDEASDANFVPLNTADNWLHFGLGAAMIALGVALPHRTTGRRHTGLLN</sequence>
<accession>A0A285L6F0</accession>
<dbReference type="RefSeq" id="WP_067791976.1">
    <property type="nucleotide sequence ID" value="NZ_JAMTCV010000001.1"/>
</dbReference>